<dbReference type="SMART" id="SM00042">
    <property type="entry name" value="CUB"/>
    <property type="match status" value="1"/>
</dbReference>
<dbReference type="InterPro" id="IPR015915">
    <property type="entry name" value="Kelch-typ_b-propeller"/>
</dbReference>
<evidence type="ECO:0000256" key="6">
    <source>
        <dbReference type="ARBA" id="ARBA00022737"/>
    </source>
</evidence>
<evidence type="ECO:0000256" key="4">
    <source>
        <dbReference type="ARBA" id="ARBA00022692"/>
    </source>
</evidence>
<dbReference type="InterPro" id="IPR001881">
    <property type="entry name" value="EGF-like_Ca-bd_dom"/>
</dbReference>
<gene>
    <name evidence="22" type="primary">MEGF8</name>
</gene>
<evidence type="ECO:0000256" key="15">
    <source>
        <dbReference type="SAM" id="MobiDB-lite"/>
    </source>
</evidence>
<keyword evidence="21" id="KW-1185">Reference proteome</keyword>
<keyword evidence="5 17" id="KW-0732">Signal</keyword>
<dbReference type="SUPFAM" id="SSF49854">
    <property type="entry name" value="Spermadhesin, CUB domain"/>
    <property type="match status" value="1"/>
</dbReference>
<feature type="transmembrane region" description="Helical" evidence="16">
    <location>
        <begin position="2549"/>
        <end position="2573"/>
    </location>
</feature>
<dbReference type="InterPro" id="IPR000742">
    <property type="entry name" value="EGF"/>
</dbReference>
<feature type="domain" description="EGF-like" evidence="19">
    <location>
        <begin position="171"/>
        <end position="204"/>
    </location>
</feature>
<feature type="disulfide bond" evidence="14">
    <location>
        <begin position="1240"/>
        <end position="1249"/>
    </location>
</feature>
<dbReference type="Pfam" id="PF00053">
    <property type="entry name" value="EGF_laminin"/>
    <property type="match status" value="1"/>
</dbReference>
<dbReference type="Gene3D" id="2.10.25.10">
    <property type="entry name" value="Laminin"/>
    <property type="match status" value="7"/>
</dbReference>
<evidence type="ECO:0000256" key="12">
    <source>
        <dbReference type="PROSITE-ProRule" id="PRU00059"/>
    </source>
</evidence>
<dbReference type="Gene3D" id="2.60.120.290">
    <property type="entry name" value="Spermadhesin, CUB domain"/>
    <property type="match status" value="1"/>
</dbReference>
<dbReference type="SMART" id="SM00180">
    <property type="entry name" value="EGF_Lam"/>
    <property type="match status" value="5"/>
</dbReference>
<dbReference type="Pfam" id="PF00431">
    <property type="entry name" value="CUB"/>
    <property type="match status" value="1"/>
</dbReference>
<dbReference type="PRINTS" id="PR00011">
    <property type="entry name" value="EGFLAMININ"/>
</dbReference>
<dbReference type="Gene3D" id="2.120.10.80">
    <property type="entry name" value="Kelch-type beta propeller"/>
    <property type="match status" value="4"/>
</dbReference>
<dbReference type="PROSITE" id="PS50026">
    <property type="entry name" value="EGF_3"/>
    <property type="match status" value="3"/>
</dbReference>
<keyword evidence="11 14" id="KW-0424">Laminin EGF-like domain</keyword>
<sequence length="2818" mass="301266">MAAPLAPRGPRALLALVLALSGVRGAGAGDCKGQRRVLRGLAGYVSDGPGNYSVNGNCEWLIEAPSPRHRVLLTFTFMDTECTYDYLFVYDGDSPHSPLLASLSGSTLPAPLEATSGKMLLHLFSDANYNLLGFNATYSVSLCPRGCSGRGACDPQGRCTCQPGWGGPACAQPHCTAYCQAHGACSQASGRCECQPGFVGQACDLALGENRGGGRWYNVSDGDPGFRPRAAAAGAFLPHSGALYVFGGLDLNAALGDLVIYNFTTNLWARLELSPAPAPRHSHVAVRWRDALVLSGGELADGALARDVWLFAPRLGHWQELQPPNGTGAGARPPGLAAHAAAVVDDWLYVFGGRTAEDVFSSQLFRFDLETWQWEMVVPWGGKPPTAAGHSMVFHAPSRTLVVYGGHRPSTARFSMRVNTTDLFHVDLRHWTTLRARDAARGPRERAFHSATVIGDYMVVYGGNVHIHYHEEKCYEDEIFFYHLGCHQWVPSAELAHGLPHERGSRGSPGQGRYAHVAAVLRGSVLLVAGGFSGAPRADLLAYKVPAFVFQVPAQNYHLDYCSLYTEKGTCTKDPQCAWCLGGCQSPAPHSNCPSSGCLGLARLLVDCESCLAFGGGVAPGPPRAPGPFGWCVQNDTCMPVAEQSRCRVGQISGTYGWWGPRPVFLTALEHCRTANFLPGLHLVTYQQPRNDSQPDKVSIVRSTTITLSPSAETDVSLVYRGFIYPLLGPPPAPGPGPSVWARIQRLYVVARLGRHPNSPELEEVGRWAVQQERETRPLQRPRPERLFAAPERGNKYAVQVEGHFNSSGSGQSSELTLVWDRTGVPGGSEISFFFLEPFRSSPGRCPSYPSCLACLADQGCGWCPPSASCHGRLQPPGRPGSCAAGTHRLVLSPANCILCDDYRDCQACAADPFCEWQVNTSKKGDFVCSRRGRQPGAIRTPHHCPSLCNQRRSCSECLSNSSQCAWCQSTRSCFFFAAYLAKYPYGDCRGWYDSVHSVPQCLDCSRFNTCRECLQNFECGWCGNADNPTLGRCLEGDFSGLSGYPNCSAALGEAPGGPPALWAYAQCPDVDECRLGMAACHPFAACHNTPQAFECRCRRGYAGDGTTHCNRTCYEDCGHGYCSGAPNYTCVCHLGWTSGPANATADRDGDTDTDGDGDGDGAALCSVDCGCNFHSSCETAGPGVCDHCQNWTHGERCELCRPGSFGDATQPGGCRQCRCHGHGLPQRGYCHGATGACYCAPPTEGPHCERCAPGYYGDPRDGGTCYRECGGRSLLANLSSPVALGSRRAGGGLASLGGLSYCVWVLSASSGLEPCPPGQPCPTISLTVQPDLRTPCMHSYAYAFDGVPAFLDSGVVQADRTLLGAFCGHGRPEPLTVEALSGVLVIYYEANTSEPTGFNATVAVRSCGAGCPPGQECRGGRCTCRGGYAGPECRRRLCPGDCSAHAGQGHCNTSLGLCVCSKGFAGVNCSIPLGPGSIVWETLVDSQLTADTASRFLHRLGHTMVEGPDATLWMFGGLSLRQGLLGNVYRYSIPERRWTQMLAGTEDGGPGPTPRYFHAAAYLPSRKAMVVLGGLTAGGVASDAWVLNLTTLQWRQEQDPLLPAVAGHTLTSRRGTSLLLIGGYSPENGFNKKLLEYRVDSETWEAGQQAGTPPTGLYGHSAVYHEDTDAIYVFGGHRFHVETVSASPELYSLYYPNLTWSLLAPSQGHKPQPHFFHAAAVLGDVMVVIGGRTETRDFSNHLLLYQLRCNAWLLPPHTGAAEVGEPPNGSLAHAAAVAGGRVYVSGGFAGVALGRLAALALPPDPCLVLPGPDACNRSGAACAWCRGGCLSADAAQRLGCALGPAWCSPTPRSPEDCRRLRTCSECLAQHPRALRHGAPALPQCKWCTNCPEGACIGSTGSCTSENDCRINQREIFVASNCSEVSCEASDCGKCTASGKCMWTRQFKRTGETRRILSVQPTYDWTCFSHSLLNVSPMPVESSPPLACPTPCHNHSSCQHCLGSKGADGGWQHCVWSVSLQQCMSPSFVPLRCAAGACGRLLRGAESCSPGCAGAPQCARCLRRPRCGWCARRGHNGSGRCLEGGLRGPRHGLAQSCGADAEWAFLACPPENECLNGHHDCNETQNCSDLPHGYRCTCKSGYTLDNATGLCRPVCEQGCVNGTCVEPNRCRCHFGYVGPNCSVECQCNKHSECLGVGAQDHCVQCFNNTKGPHCEKCRPLFVGSALDGGACRPCRSFCRDNAAVCLSREEYERARRDPARFPLEPAMIPSWVSEGPSEDAAVCVNCQNNSVGEKCDSCLHGYFLLEGKCTKCQCNGHADTCNELDGTGCPCQNNTETGGCQNNAQLDKKDCYKQQCAKCRDSFHGHPVGGQQCYRLISVEQEYCLDPTSQSNCFHQPQLQHLGLGRTVLFGVQPKFTNVDIRITLDVTFGGVDLFVSTAYDTFAVDVDPATGRHTVRLLPPPGLGTEGANGTRLREERAHGLVTYVTVREAAVALVVRGVRDRLVLTYPHELHALKSSRFYLLLLGVGAGGNASASQGLLFFRQDQAHIDLFVFFSVFFSCFFLFLSLCVLLWKAKQFLDARHEQRRHLQEMTKMASRPFAKVTVCFEGPAAAGGTGSGSGAGGAGGTGGAGAGPPDPRRAAALPAPRATAATRLRLPPGTGDTGAHRGWAGRGGHAAAAAAGGAAGPPPRRPGLSPRRPAPQPPGLLGGRRWRQRRRGGDAAQAGGARPRPHLHVTLRPPPQRCCGRGGTGHMHQPPPPSQVRGHQRLGCNGATPGHANPRCVYGGELHCPIFMEGFAPPIMQNTPVFMGGGITLYL</sequence>
<feature type="disulfide bond" evidence="13">
    <location>
        <begin position="194"/>
        <end position="203"/>
    </location>
</feature>
<feature type="domain" description="EGF-like" evidence="19">
    <location>
        <begin position="2110"/>
        <end position="2148"/>
    </location>
</feature>
<comment type="subcellular location">
    <subcellularLocation>
        <location evidence="1">Membrane</location>
        <topology evidence="1">Single-pass type I membrane protein</topology>
    </subcellularLocation>
</comment>
<evidence type="ECO:0000256" key="7">
    <source>
        <dbReference type="ARBA" id="ARBA00022989"/>
    </source>
</evidence>
<organism evidence="21 22">
    <name type="scientific">Apteryx mantelli</name>
    <name type="common">North Island brown kiwi</name>
    <dbReference type="NCBI Taxonomy" id="2696672"/>
    <lineage>
        <taxon>Eukaryota</taxon>
        <taxon>Metazoa</taxon>
        <taxon>Chordata</taxon>
        <taxon>Craniata</taxon>
        <taxon>Vertebrata</taxon>
        <taxon>Euteleostomi</taxon>
        <taxon>Archelosauria</taxon>
        <taxon>Archosauria</taxon>
        <taxon>Dinosauria</taxon>
        <taxon>Saurischia</taxon>
        <taxon>Theropoda</taxon>
        <taxon>Coelurosauria</taxon>
        <taxon>Aves</taxon>
        <taxon>Palaeognathae</taxon>
        <taxon>Apterygiformes</taxon>
        <taxon>Apterygidae</taxon>
        <taxon>Apteryx</taxon>
    </lineage>
</organism>
<feature type="compositionally biased region" description="Gly residues" evidence="15">
    <location>
        <begin position="2616"/>
        <end position="2633"/>
    </location>
</feature>
<dbReference type="SMART" id="SM00423">
    <property type="entry name" value="PSI"/>
    <property type="match status" value="9"/>
</dbReference>
<dbReference type="PROSITE" id="PS01187">
    <property type="entry name" value="EGF_CA"/>
    <property type="match status" value="1"/>
</dbReference>
<dbReference type="Pfam" id="PF12947">
    <property type="entry name" value="EGF_3"/>
    <property type="match status" value="1"/>
</dbReference>
<evidence type="ECO:0000313" key="21">
    <source>
        <dbReference type="Proteomes" id="UP001652627"/>
    </source>
</evidence>
<dbReference type="PANTHER" id="PTHR46093:SF16">
    <property type="entry name" value="MULTIPLE EGF-LIKE-DOMAINS 8"/>
    <property type="match status" value="1"/>
</dbReference>
<name>A0ABM4G6X1_9AVES</name>
<evidence type="ECO:0000256" key="3">
    <source>
        <dbReference type="ARBA" id="ARBA00022536"/>
    </source>
</evidence>
<dbReference type="RefSeq" id="XP_067172946.1">
    <property type="nucleotide sequence ID" value="XM_067316845.1"/>
</dbReference>
<keyword evidence="6" id="KW-0677">Repeat</keyword>
<evidence type="ECO:0000256" key="8">
    <source>
        <dbReference type="ARBA" id="ARBA00023136"/>
    </source>
</evidence>
<dbReference type="SUPFAM" id="SSF57184">
    <property type="entry name" value="Growth factor receptor domain"/>
    <property type="match status" value="2"/>
</dbReference>
<evidence type="ECO:0000256" key="2">
    <source>
        <dbReference type="ARBA" id="ARBA00022441"/>
    </source>
</evidence>
<dbReference type="SMART" id="SM00179">
    <property type="entry name" value="EGF_CA"/>
    <property type="match status" value="2"/>
</dbReference>
<evidence type="ECO:0000256" key="11">
    <source>
        <dbReference type="ARBA" id="ARBA00023292"/>
    </source>
</evidence>
<dbReference type="GeneID" id="106487871"/>
<evidence type="ECO:0000259" key="18">
    <source>
        <dbReference type="PROSITE" id="PS01180"/>
    </source>
</evidence>
<dbReference type="InterPro" id="IPR024731">
    <property type="entry name" value="NELL2-like_EGF"/>
</dbReference>
<protein>
    <submittedName>
        <fullName evidence="22">Multiple epidermal growth factor-like domains protein 8</fullName>
    </submittedName>
</protein>
<evidence type="ECO:0000256" key="10">
    <source>
        <dbReference type="ARBA" id="ARBA00023180"/>
    </source>
</evidence>
<evidence type="ECO:0000259" key="20">
    <source>
        <dbReference type="PROSITE" id="PS50027"/>
    </source>
</evidence>
<evidence type="ECO:0000256" key="14">
    <source>
        <dbReference type="PROSITE-ProRule" id="PRU00460"/>
    </source>
</evidence>
<dbReference type="PANTHER" id="PTHR46093">
    <property type="entry name" value="ACYL-COA-BINDING DOMAIN-CONTAINING PROTEIN 5"/>
    <property type="match status" value="1"/>
</dbReference>
<evidence type="ECO:0000259" key="19">
    <source>
        <dbReference type="PROSITE" id="PS50026"/>
    </source>
</evidence>
<dbReference type="InterPro" id="IPR035914">
    <property type="entry name" value="Sperma_CUB_dom_sf"/>
</dbReference>
<evidence type="ECO:0000256" key="17">
    <source>
        <dbReference type="SAM" id="SignalP"/>
    </source>
</evidence>
<dbReference type="InterPro" id="IPR002049">
    <property type="entry name" value="LE_dom"/>
</dbReference>
<dbReference type="SMART" id="SM00181">
    <property type="entry name" value="EGF"/>
    <property type="match status" value="13"/>
</dbReference>
<dbReference type="InterPro" id="IPR002165">
    <property type="entry name" value="Plexin_repeat"/>
</dbReference>
<dbReference type="PROSITE" id="PS01248">
    <property type="entry name" value="EGF_LAM_1"/>
    <property type="match status" value="3"/>
</dbReference>
<dbReference type="InterPro" id="IPR000152">
    <property type="entry name" value="EGF-type_Asp/Asn_hydroxyl_site"/>
</dbReference>
<evidence type="ECO:0000256" key="1">
    <source>
        <dbReference type="ARBA" id="ARBA00004479"/>
    </source>
</evidence>
<keyword evidence="2" id="KW-0880">Kelch repeat</keyword>
<dbReference type="InterPro" id="IPR056737">
    <property type="entry name" value="Beta-prop_ATRN-MKLN-like"/>
</dbReference>
<dbReference type="CDD" id="cd00041">
    <property type="entry name" value="CUB"/>
    <property type="match status" value="1"/>
</dbReference>
<keyword evidence="9 13" id="KW-1015">Disulfide bond</keyword>
<feature type="signal peptide" evidence="17">
    <location>
        <begin position="1"/>
        <end position="28"/>
    </location>
</feature>
<comment type="caution">
    <text evidence="13">Lacks conserved residue(s) required for the propagation of feature annotation.</text>
</comment>
<accession>A0ABM4G6X1</accession>
<dbReference type="Pfam" id="PF01437">
    <property type="entry name" value="PSI"/>
    <property type="match status" value="1"/>
</dbReference>
<keyword evidence="7 16" id="KW-1133">Transmembrane helix</keyword>
<dbReference type="CDD" id="cd00054">
    <property type="entry name" value="EGF_CA"/>
    <property type="match status" value="2"/>
</dbReference>
<feature type="chain" id="PRO_5045193747" evidence="17">
    <location>
        <begin position="29"/>
        <end position="2818"/>
    </location>
</feature>
<feature type="compositionally biased region" description="Low complexity" evidence="15">
    <location>
        <begin position="2641"/>
        <end position="2659"/>
    </location>
</feature>
<feature type="disulfide bond" evidence="13">
    <location>
        <begin position="175"/>
        <end position="185"/>
    </location>
</feature>
<dbReference type="PROSITE" id="PS01186">
    <property type="entry name" value="EGF_2"/>
    <property type="match status" value="3"/>
</dbReference>
<dbReference type="SUPFAM" id="SSF57196">
    <property type="entry name" value="EGF/Laminin"/>
    <property type="match status" value="2"/>
</dbReference>
<dbReference type="PROSITE" id="PS00022">
    <property type="entry name" value="EGF_1"/>
    <property type="match status" value="3"/>
</dbReference>
<evidence type="ECO:0000256" key="5">
    <source>
        <dbReference type="ARBA" id="ARBA00022729"/>
    </source>
</evidence>
<keyword evidence="10" id="KW-0325">Glycoprotein</keyword>
<keyword evidence="3 13" id="KW-0245">EGF-like domain</keyword>
<dbReference type="PROSITE" id="PS00010">
    <property type="entry name" value="ASX_HYDROXYL"/>
    <property type="match status" value="2"/>
</dbReference>
<feature type="region of interest" description="Disordered" evidence="15">
    <location>
        <begin position="2616"/>
        <end position="2741"/>
    </location>
</feature>
<keyword evidence="8 16" id="KW-0472">Membrane</keyword>
<dbReference type="Proteomes" id="UP001652627">
    <property type="component" value="Unplaced"/>
</dbReference>
<evidence type="ECO:0000256" key="9">
    <source>
        <dbReference type="ARBA" id="ARBA00023157"/>
    </source>
</evidence>
<dbReference type="PROSITE" id="PS01180">
    <property type="entry name" value="CUB"/>
    <property type="match status" value="2"/>
</dbReference>
<proteinExistence type="predicted"/>
<dbReference type="InterPro" id="IPR056863">
    <property type="entry name" value="LMN_ATRN_NET-like_EGF"/>
</dbReference>
<dbReference type="Pfam" id="PF24973">
    <property type="entry name" value="EGF_LMN_ATRN"/>
    <property type="match status" value="3"/>
</dbReference>
<dbReference type="SUPFAM" id="SSF117281">
    <property type="entry name" value="Kelch motif"/>
    <property type="match status" value="2"/>
</dbReference>
<evidence type="ECO:0000256" key="13">
    <source>
        <dbReference type="PROSITE-ProRule" id="PRU00076"/>
    </source>
</evidence>
<evidence type="ECO:0000256" key="16">
    <source>
        <dbReference type="SAM" id="Phobius"/>
    </source>
</evidence>
<dbReference type="InterPro" id="IPR016201">
    <property type="entry name" value="PSI"/>
</dbReference>
<dbReference type="PROSITE" id="PS50027">
    <property type="entry name" value="EGF_LAM_2"/>
    <property type="match status" value="1"/>
</dbReference>
<reference evidence="22" key="1">
    <citation type="submission" date="2025-08" db="UniProtKB">
        <authorList>
            <consortium name="RefSeq"/>
        </authorList>
    </citation>
    <scope>IDENTIFICATION</scope>
    <source>
        <tissue evidence="22">Blood</tissue>
    </source>
</reference>
<feature type="domain" description="CUB" evidence="18">
    <location>
        <begin position="31"/>
        <end position="141"/>
    </location>
</feature>
<feature type="domain" description="CUB" evidence="18">
    <location>
        <begin position="1270"/>
        <end position="1406"/>
    </location>
</feature>
<feature type="disulfide bond" evidence="12">
    <location>
        <begin position="31"/>
        <end position="58"/>
    </location>
</feature>
<dbReference type="InterPro" id="IPR000859">
    <property type="entry name" value="CUB_dom"/>
</dbReference>
<feature type="domain" description="Laminin EGF-like" evidence="20">
    <location>
        <begin position="1218"/>
        <end position="1268"/>
    </location>
</feature>
<feature type="transmembrane region" description="Helical" evidence="16">
    <location>
        <begin position="2520"/>
        <end position="2542"/>
    </location>
</feature>
<dbReference type="CDD" id="cd00055">
    <property type="entry name" value="EGF_Lam"/>
    <property type="match status" value="2"/>
</dbReference>
<dbReference type="InterPro" id="IPR018097">
    <property type="entry name" value="EGF_Ca-bd_CS"/>
</dbReference>
<feature type="disulfide bond" evidence="14">
    <location>
        <begin position="1252"/>
        <end position="1266"/>
    </location>
</feature>
<dbReference type="Pfam" id="PF24981">
    <property type="entry name" value="Beta-prop_ATRN-LZTR1"/>
    <property type="match status" value="2"/>
</dbReference>
<feature type="domain" description="EGF-like" evidence="19">
    <location>
        <begin position="1070"/>
        <end position="1111"/>
    </location>
</feature>
<keyword evidence="4 16" id="KW-0812">Transmembrane</keyword>
<evidence type="ECO:0000313" key="22">
    <source>
        <dbReference type="RefSeq" id="XP_067172946.1"/>
    </source>
</evidence>
<dbReference type="InterPro" id="IPR009030">
    <property type="entry name" value="Growth_fac_rcpt_cys_sf"/>
</dbReference>